<reference evidence="3" key="1">
    <citation type="submission" date="2022-11" db="UniProtKB">
        <authorList>
            <consortium name="WormBaseParasite"/>
        </authorList>
    </citation>
    <scope>IDENTIFICATION</scope>
</reference>
<evidence type="ECO:0000313" key="3">
    <source>
        <dbReference type="WBParaSite" id="nRc.2.0.1.t41853-RA"/>
    </source>
</evidence>
<keyword evidence="2" id="KW-1185">Reference proteome</keyword>
<keyword evidence="1" id="KW-0732">Signal</keyword>
<sequence>MLTFWILFLFLLAHARLLLASPTLLAYDDDGGDQRKQDEADGSHPVGKVISGYVGSWAESLKNYVAGGTSGDDGSTPSVWVQKAHYLIDTVASGTREAVDPPKGQKSITENAQEVLVDAKNAAVNAISPSKSDATLGDRASGVVDFFAKTAKKLVDPDRIDKVANFFKGLFG</sequence>
<protein>
    <submittedName>
        <fullName evidence="3">Secreted protein</fullName>
    </submittedName>
</protein>
<name>A0A915KSV5_ROMCU</name>
<evidence type="ECO:0000313" key="2">
    <source>
        <dbReference type="Proteomes" id="UP000887565"/>
    </source>
</evidence>
<evidence type="ECO:0000256" key="1">
    <source>
        <dbReference type="SAM" id="SignalP"/>
    </source>
</evidence>
<dbReference type="Proteomes" id="UP000887565">
    <property type="component" value="Unplaced"/>
</dbReference>
<accession>A0A915KSV5</accession>
<proteinExistence type="predicted"/>
<organism evidence="2 3">
    <name type="scientific">Romanomermis culicivorax</name>
    <name type="common">Nematode worm</name>
    <dbReference type="NCBI Taxonomy" id="13658"/>
    <lineage>
        <taxon>Eukaryota</taxon>
        <taxon>Metazoa</taxon>
        <taxon>Ecdysozoa</taxon>
        <taxon>Nematoda</taxon>
        <taxon>Enoplea</taxon>
        <taxon>Dorylaimia</taxon>
        <taxon>Mermithida</taxon>
        <taxon>Mermithoidea</taxon>
        <taxon>Mermithidae</taxon>
        <taxon>Romanomermis</taxon>
    </lineage>
</organism>
<dbReference type="AlphaFoldDB" id="A0A915KSV5"/>
<dbReference type="WBParaSite" id="nRc.2.0.1.t41853-RA">
    <property type="protein sequence ID" value="nRc.2.0.1.t41853-RA"/>
    <property type="gene ID" value="nRc.2.0.1.g41853"/>
</dbReference>
<feature type="chain" id="PRO_5038023457" evidence="1">
    <location>
        <begin position="21"/>
        <end position="172"/>
    </location>
</feature>
<feature type="signal peptide" evidence="1">
    <location>
        <begin position="1"/>
        <end position="20"/>
    </location>
</feature>